<dbReference type="GO" id="GO:0043590">
    <property type="term" value="C:bacterial nucleoid"/>
    <property type="evidence" value="ECO:0007669"/>
    <property type="project" value="UniProtKB-UniRule"/>
</dbReference>
<dbReference type="NCBIfam" id="TIGR00103">
    <property type="entry name" value="DNA_YbaB_EbfC"/>
    <property type="match status" value="1"/>
</dbReference>
<evidence type="ECO:0000256" key="1">
    <source>
        <dbReference type="ARBA" id="ARBA00023125"/>
    </source>
</evidence>
<dbReference type="AlphaFoldDB" id="A0A0S4M0V8"/>
<sequence length="107" mass="11861">MKGQLAVLMEQAQQMQENLKNMQDELGSVEVSGEAGEGLVKVVMTCRYTMKSIRIKKRALVDVDVLESLILSAYHDAFKKIEKAVQEKMGALTAGVQLPTDVFKMSL</sequence>
<dbReference type="HAMAP" id="MF_00274">
    <property type="entry name" value="DNA_YbaB_EbfC"/>
    <property type="match status" value="1"/>
</dbReference>
<dbReference type="GO" id="GO:0003677">
    <property type="term" value="F:DNA binding"/>
    <property type="evidence" value="ECO:0007669"/>
    <property type="project" value="UniProtKB-UniRule"/>
</dbReference>
<name>A0A0S4M0V8_9BURK</name>
<evidence type="ECO:0000256" key="2">
    <source>
        <dbReference type="HAMAP-Rule" id="MF_00274"/>
    </source>
</evidence>
<keyword evidence="5" id="KW-1185">Reference proteome</keyword>
<dbReference type="Proteomes" id="UP000198651">
    <property type="component" value="Chromosome I"/>
</dbReference>
<dbReference type="PANTHER" id="PTHR33449">
    <property type="entry name" value="NUCLEOID-ASSOCIATED PROTEIN YBAB"/>
    <property type="match status" value="1"/>
</dbReference>
<comment type="similarity">
    <text evidence="2">Belongs to the YbaB/EbfC family.</text>
</comment>
<gene>
    <name evidence="4" type="ORF">Ark11_0592</name>
</gene>
<comment type="subunit">
    <text evidence="2">Homodimer.</text>
</comment>
<comment type="subcellular location">
    <subcellularLocation>
        <location evidence="2">Cytoplasm</location>
        <location evidence="2">Nucleoid</location>
    </subcellularLocation>
</comment>
<keyword evidence="3" id="KW-0175">Coiled coil</keyword>
<protein>
    <recommendedName>
        <fullName evidence="2">Nucleoid-associated protein Ark11_0592</fullName>
    </recommendedName>
</protein>
<accession>A0A0S4M0V8</accession>
<reference evidence="5" key="1">
    <citation type="submission" date="2015-11" db="EMBL/GenBank/DDBJ databases">
        <authorList>
            <person name="Seth-Smith H.M.B."/>
        </authorList>
    </citation>
    <scope>NUCLEOTIDE SEQUENCE [LARGE SCALE GENOMIC DNA]</scope>
    <source>
        <strain evidence="5">2013Ark11</strain>
    </source>
</reference>
<dbReference type="PANTHER" id="PTHR33449:SF1">
    <property type="entry name" value="NUCLEOID-ASSOCIATED PROTEIN YBAB"/>
    <property type="match status" value="1"/>
</dbReference>
<dbReference type="InterPro" id="IPR036894">
    <property type="entry name" value="YbaB-like_sf"/>
</dbReference>
<evidence type="ECO:0000313" key="5">
    <source>
        <dbReference type="Proteomes" id="UP000198651"/>
    </source>
</evidence>
<dbReference type="Gene3D" id="3.30.1310.10">
    <property type="entry name" value="Nucleoid-associated protein YbaB-like domain"/>
    <property type="match status" value="1"/>
</dbReference>
<comment type="function">
    <text evidence="2">Binds to DNA and alters its conformation. May be involved in regulation of gene expression, nucleoid organization and DNA protection.</text>
</comment>
<feature type="coiled-coil region" evidence="3">
    <location>
        <begin position="5"/>
        <end position="32"/>
    </location>
</feature>
<evidence type="ECO:0000256" key="3">
    <source>
        <dbReference type="SAM" id="Coils"/>
    </source>
</evidence>
<proteinExistence type="inferred from homology"/>
<dbReference type="OrthoDB" id="9808738at2"/>
<dbReference type="STRING" id="1561003.Ark11_0592"/>
<dbReference type="Pfam" id="PF02575">
    <property type="entry name" value="YbaB_DNA_bd"/>
    <property type="match status" value="1"/>
</dbReference>
<keyword evidence="1 2" id="KW-0238">DNA-binding</keyword>
<keyword evidence="2" id="KW-0963">Cytoplasm</keyword>
<dbReference type="SUPFAM" id="SSF82607">
    <property type="entry name" value="YbaB-like"/>
    <property type="match status" value="1"/>
</dbReference>
<dbReference type="PIRSF" id="PIRSF004555">
    <property type="entry name" value="UCP004555"/>
    <property type="match status" value="1"/>
</dbReference>
<dbReference type="GO" id="GO:0005829">
    <property type="term" value="C:cytosol"/>
    <property type="evidence" value="ECO:0007669"/>
    <property type="project" value="TreeGrafter"/>
</dbReference>
<dbReference type="EMBL" id="LN906597">
    <property type="protein sequence ID" value="CUT17429.1"/>
    <property type="molecule type" value="Genomic_DNA"/>
</dbReference>
<dbReference type="RefSeq" id="WP_092342856.1">
    <property type="nucleotide sequence ID" value="NZ_FLSL01000096.1"/>
</dbReference>
<dbReference type="InterPro" id="IPR004401">
    <property type="entry name" value="YbaB/EbfC"/>
</dbReference>
<organism evidence="4 5">
    <name type="scientific">Candidatus Ichthyocystis hellenicum</name>
    <dbReference type="NCBI Taxonomy" id="1561003"/>
    <lineage>
        <taxon>Bacteria</taxon>
        <taxon>Pseudomonadati</taxon>
        <taxon>Pseudomonadota</taxon>
        <taxon>Betaproteobacteria</taxon>
        <taxon>Burkholderiales</taxon>
        <taxon>Candidatus Ichthyocystis</taxon>
    </lineage>
</organism>
<evidence type="ECO:0000313" key="4">
    <source>
        <dbReference type="EMBL" id="CUT17429.1"/>
    </source>
</evidence>